<sequence length="486" mass="52791">MIKCRYFGVSLFTFLVSSTAWAQNYDGTGSPSFVPHTLEEALSTAYLTNPELQQERANLRAADEGVSQANAGWRPTIQTTLAGSINKGDSLSVSDYTDPVTGKKASTETTQSSNGQLGYQAQVTITQPIYQGGKTTAKTHQATSQVMAERAKLLSTEQQVFQKVVKAYVGVIQAQQLLQININNEKILAEQVRATQQRFSLGEITRTDTAQAEAALADARAKRQTADGSLREAEATYAQVVGIAPPPNLKPPQPLILPVKTEQEAISIAASNNPDIISALFAEAAQKAAVNLAISEIMPKVNASLQYSRSKDQSVGRYMTDGKTGMVQMTMPIYQSGSEYSAIRQAKQQVQAAHRQVSSQRRTAMQLASSNWQKFQSAKASISSNRSAIASNIVALAGVEKQAVVGTSTTLEMLQQQQTLLNSQTTLIQNLGTMVTASYDVAAAMGRLTAQDLKLNVPHYDYTAYYNAVKNRWWGMNDYAQDQPGR</sequence>
<evidence type="ECO:0000256" key="4">
    <source>
        <dbReference type="ARBA" id="ARBA00022452"/>
    </source>
</evidence>
<dbReference type="PANTHER" id="PTHR30026:SF22">
    <property type="entry name" value="OUTER MEMBRANE EFFLUX PROTEIN"/>
    <property type="match status" value="1"/>
</dbReference>
<comment type="subcellular location">
    <subcellularLocation>
        <location evidence="1">Cell outer membrane</location>
    </subcellularLocation>
</comment>
<dbReference type="PANTHER" id="PTHR30026">
    <property type="entry name" value="OUTER MEMBRANE PROTEIN TOLC"/>
    <property type="match status" value="1"/>
</dbReference>
<dbReference type="SUPFAM" id="SSF56954">
    <property type="entry name" value="Outer membrane efflux proteins (OEP)"/>
    <property type="match status" value="1"/>
</dbReference>
<dbReference type="Proteomes" id="UP001154272">
    <property type="component" value="Unassembled WGS sequence"/>
</dbReference>
<feature type="signal peptide" evidence="8">
    <location>
        <begin position="1"/>
        <end position="22"/>
    </location>
</feature>
<comment type="similarity">
    <text evidence="2">Belongs to the outer membrane factor (OMF) (TC 1.B.17) family.</text>
</comment>
<evidence type="ECO:0000313" key="9">
    <source>
        <dbReference type="EMBL" id="CAI3923572.1"/>
    </source>
</evidence>
<organism evidence="9 10">
    <name type="scientific">Commensalibacter papalotli</name>
    <name type="common">ex Botero et al. 2024</name>
    <dbReference type="NCBI Taxonomy" id="2972766"/>
    <lineage>
        <taxon>Bacteria</taxon>
        <taxon>Pseudomonadati</taxon>
        <taxon>Pseudomonadota</taxon>
        <taxon>Alphaproteobacteria</taxon>
        <taxon>Acetobacterales</taxon>
        <taxon>Acetobacteraceae</taxon>
    </lineage>
</organism>
<evidence type="ECO:0000313" key="10">
    <source>
        <dbReference type="Proteomes" id="UP001154272"/>
    </source>
</evidence>
<evidence type="ECO:0000256" key="2">
    <source>
        <dbReference type="ARBA" id="ARBA00007613"/>
    </source>
</evidence>
<proteinExistence type="inferred from homology"/>
<evidence type="ECO:0000256" key="5">
    <source>
        <dbReference type="ARBA" id="ARBA00022692"/>
    </source>
</evidence>
<protein>
    <submittedName>
        <fullName evidence="9">Outer membrane protein TolC (TolC) (PDB:1EK9)</fullName>
    </submittedName>
</protein>
<keyword evidence="8" id="KW-0732">Signal</keyword>
<accession>A0ABM9HI18</accession>
<comment type="caution">
    <text evidence="9">The sequence shown here is derived from an EMBL/GenBank/DDBJ whole genome shotgun (WGS) entry which is preliminary data.</text>
</comment>
<dbReference type="NCBIfam" id="TIGR01844">
    <property type="entry name" value="type_I_sec_TolC"/>
    <property type="match status" value="1"/>
</dbReference>
<evidence type="ECO:0000256" key="8">
    <source>
        <dbReference type="SAM" id="SignalP"/>
    </source>
</evidence>
<dbReference type="InterPro" id="IPR003423">
    <property type="entry name" value="OMP_efflux"/>
</dbReference>
<dbReference type="RefSeq" id="WP_282023004.1">
    <property type="nucleotide sequence ID" value="NZ_CAMXCH010000001.1"/>
</dbReference>
<keyword evidence="6" id="KW-0472">Membrane</keyword>
<evidence type="ECO:0000256" key="1">
    <source>
        <dbReference type="ARBA" id="ARBA00004442"/>
    </source>
</evidence>
<evidence type="ECO:0000256" key="7">
    <source>
        <dbReference type="ARBA" id="ARBA00023237"/>
    </source>
</evidence>
<dbReference type="Gene3D" id="1.20.1600.10">
    <property type="entry name" value="Outer membrane efflux proteins (OEP)"/>
    <property type="match status" value="1"/>
</dbReference>
<keyword evidence="5" id="KW-0812">Transmembrane</keyword>
<keyword evidence="7" id="KW-0998">Cell outer membrane</keyword>
<dbReference type="Pfam" id="PF02321">
    <property type="entry name" value="OEP"/>
    <property type="match status" value="2"/>
</dbReference>
<keyword evidence="10" id="KW-1185">Reference proteome</keyword>
<evidence type="ECO:0000256" key="6">
    <source>
        <dbReference type="ARBA" id="ARBA00023136"/>
    </source>
</evidence>
<name>A0ABM9HI18_9PROT</name>
<dbReference type="InterPro" id="IPR051906">
    <property type="entry name" value="TolC-like"/>
</dbReference>
<gene>
    <name evidence="9" type="ORF">R83534S58_LOCUS91</name>
</gene>
<keyword evidence="3" id="KW-0813">Transport</keyword>
<feature type="chain" id="PRO_5047512942" evidence="8">
    <location>
        <begin position="23"/>
        <end position="486"/>
    </location>
</feature>
<keyword evidence="4" id="KW-1134">Transmembrane beta strand</keyword>
<evidence type="ECO:0000256" key="3">
    <source>
        <dbReference type="ARBA" id="ARBA00022448"/>
    </source>
</evidence>
<dbReference type="InterPro" id="IPR010130">
    <property type="entry name" value="T1SS_OMP_TolC"/>
</dbReference>
<reference evidence="9" key="1">
    <citation type="submission" date="2022-10" db="EMBL/GenBank/DDBJ databases">
        <authorList>
            <person name="Botero Cardona J."/>
        </authorList>
    </citation>
    <scope>NUCLEOTIDE SEQUENCE</scope>
    <source>
        <strain evidence="9">R-83534</strain>
    </source>
</reference>
<dbReference type="EMBL" id="CAMXCH010000001">
    <property type="protein sequence ID" value="CAI3923572.1"/>
    <property type="molecule type" value="Genomic_DNA"/>
</dbReference>